<keyword evidence="2" id="KW-0489">Methyltransferase</keyword>
<dbReference type="PANTHER" id="PTHR43591">
    <property type="entry name" value="METHYLTRANSFERASE"/>
    <property type="match status" value="1"/>
</dbReference>
<dbReference type="Gene3D" id="3.40.50.150">
    <property type="entry name" value="Vaccinia Virus protein VP39"/>
    <property type="match status" value="1"/>
</dbReference>
<dbReference type="InterPro" id="IPR029063">
    <property type="entry name" value="SAM-dependent_MTases_sf"/>
</dbReference>
<sequence length="307" mass="34992">MRLEDSVLIDSPTNVQENPSLAARDHDAICEDYDQAFRNARLILSVFKELGTPVGKEHRILDFGTGAGTMVYALRKLGYNAFGTDIVPPSPNVWKRLSHGRLCDSCKVPLTVIDTTLYRLPYEDDFFDFVVSVEVMEHVQDHGTAFAEIRRVLKPGGKSFHSFPTRYRIIEPHVSVPLATIFQQAGYLYFWALIGFRHESDRGKSAAEVARKNYVYLRDSTKYLTKRDLVSLLKGLFGNISFVPHYVWKHSDGMGRTIYEGLSTVGMQKLVPLVARVLSPLRRWAIFFVKPEDRLDSQRFGDDSRNL</sequence>
<dbReference type="GO" id="GO:0008757">
    <property type="term" value="F:S-adenosylmethionine-dependent methyltransferase activity"/>
    <property type="evidence" value="ECO:0007669"/>
    <property type="project" value="InterPro"/>
</dbReference>
<evidence type="ECO:0000313" key="2">
    <source>
        <dbReference type="EMBL" id="MBI5251013.1"/>
    </source>
</evidence>
<feature type="domain" description="Methyltransferase type 11" evidence="1">
    <location>
        <begin position="61"/>
        <end position="158"/>
    </location>
</feature>
<dbReference type="Proteomes" id="UP000807825">
    <property type="component" value="Unassembled WGS sequence"/>
</dbReference>
<proteinExistence type="predicted"/>
<evidence type="ECO:0000313" key="3">
    <source>
        <dbReference type="Proteomes" id="UP000807825"/>
    </source>
</evidence>
<protein>
    <submittedName>
        <fullName evidence="2">Class I SAM-dependent methyltransferase</fullName>
    </submittedName>
</protein>
<reference evidence="2" key="1">
    <citation type="submission" date="2020-07" db="EMBL/GenBank/DDBJ databases">
        <title>Huge and variable diversity of episymbiotic CPR bacteria and DPANN archaea in groundwater ecosystems.</title>
        <authorList>
            <person name="He C.Y."/>
            <person name="Keren R."/>
            <person name="Whittaker M."/>
            <person name="Farag I.F."/>
            <person name="Doudna J."/>
            <person name="Cate J.H.D."/>
            <person name="Banfield J.F."/>
        </authorList>
    </citation>
    <scope>NUCLEOTIDE SEQUENCE</scope>
    <source>
        <strain evidence="2">NC_groundwater_1664_Pr3_B-0.1um_52_9</strain>
    </source>
</reference>
<accession>A0A9D6V5C6</accession>
<comment type="caution">
    <text evidence="2">The sequence shown here is derived from an EMBL/GenBank/DDBJ whole genome shotgun (WGS) entry which is preliminary data.</text>
</comment>
<gene>
    <name evidence="2" type="ORF">HY912_16105</name>
</gene>
<dbReference type="EMBL" id="JACRDE010000419">
    <property type="protein sequence ID" value="MBI5251013.1"/>
    <property type="molecule type" value="Genomic_DNA"/>
</dbReference>
<dbReference type="CDD" id="cd02440">
    <property type="entry name" value="AdoMet_MTases"/>
    <property type="match status" value="1"/>
</dbReference>
<organism evidence="2 3">
    <name type="scientific">Desulfomonile tiedjei</name>
    <dbReference type="NCBI Taxonomy" id="2358"/>
    <lineage>
        <taxon>Bacteria</taxon>
        <taxon>Pseudomonadati</taxon>
        <taxon>Thermodesulfobacteriota</taxon>
        <taxon>Desulfomonilia</taxon>
        <taxon>Desulfomonilales</taxon>
        <taxon>Desulfomonilaceae</taxon>
        <taxon>Desulfomonile</taxon>
    </lineage>
</organism>
<dbReference type="InterPro" id="IPR013216">
    <property type="entry name" value="Methyltransf_11"/>
</dbReference>
<dbReference type="SUPFAM" id="SSF53335">
    <property type="entry name" value="S-adenosyl-L-methionine-dependent methyltransferases"/>
    <property type="match status" value="1"/>
</dbReference>
<dbReference type="PANTHER" id="PTHR43591:SF24">
    <property type="entry name" value="2-METHOXY-6-POLYPRENYL-1,4-BENZOQUINOL METHYLASE, MITOCHONDRIAL"/>
    <property type="match status" value="1"/>
</dbReference>
<keyword evidence="2" id="KW-0808">Transferase</keyword>
<dbReference type="AlphaFoldDB" id="A0A9D6V5C6"/>
<dbReference type="Pfam" id="PF08241">
    <property type="entry name" value="Methyltransf_11"/>
    <property type="match status" value="1"/>
</dbReference>
<name>A0A9D6V5C6_9BACT</name>
<evidence type="ECO:0000259" key="1">
    <source>
        <dbReference type="Pfam" id="PF08241"/>
    </source>
</evidence>
<dbReference type="GO" id="GO:0032259">
    <property type="term" value="P:methylation"/>
    <property type="evidence" value="ECO:0007669"/>
    <property type="project" value="UniProtKB-KW"/>
</dbReference>